<keyword evidence="1" id="KW-0812">Transmembrane</keyword>
<proteinExistence type="predicted"/>
<keyword evidence="1" id="KW-0472">Membrane</keyword>
<feature type="transmembrane region" description="Helical" evidence="1">
    <location>
        <begin position="129"/>
        <end position="152"/>
    </location>
</feature>
<reference evidence="2 3" key="1">
    <citation type="submission" date="2023-08" db="EMBL/GenBank/DDBJ databases">
        <title>Black Yeasts Isolated from many extreme environments.</title>
        <authorList>
            <person name="Coleine C."/>
            <person name="Stajich J.E."/>
            <person name="Selbmann L."/>
        </authorList>
    </citation>
    <scope>NUCLEOTIDE SEQUENCE [LARGE SCALE GENOMIC DNA]</scope>
    <source>
        <strain evidence="2 3">CCFEE 5885</strain>
    </source>
</reference>
<keyword evidence="3" id="KW-1185">Reference proteome</keyword>
<gene>
    <name evidence="2" type="ORF">LTR24_002262</name>
</gene>
<name>A0ABR0KIG0_9EURO</name>
<keyword evidence="1" id="KW-1133">Transmembrane helix</keyword>
<feature type="transmembrane region" description="Helical" evidence="1">
    <location>
        <begin position="94"/>
        <end position="117"/>
    </location>
</feature>
<evidence type="ECO:0000313" key="2">
    <source>
        <dbReference type="EMBL" id="KAK5097392.1"/>
    </source>
</evidence>
<sequence length="174" mass="19736">MLRPWHRKSIWRFMQRLARQMETKGAITVTRLRQPNFTRSRRKLDRFASVGGGRYAVVSRYLQSTSSPPNKSPITNATIELDPQNKRSLIREAFLVESISNLLYSPLIINSSTVFSYPLNDPAHIDPSLILFTRMFGGIVVGGLTSALRAGLPNARLVLRAGKPFISSWYRRGF</sequence>
<protein>
    <submittedName>
        <fullName evidence="2">Uncharacterized protein</fullName>
    </submittedName>
</protein>
<comment type="caution">
    <text evidence="2">The sequence shown here is derived from an EMBL/GenBank/DDBJ whole genome shotgun (WGS) entry which is preliminary data.</text>
</comment>
<evidence type="ECO:0000256" key="1">
    <source>
        <dbReference type="SAM" id="Phobius"/>
    </source>
</evidence>
<accession>A0ABR0KIG0</accession>
<evidence type="ECO:0000313" key="3">
    <source>
        <dbReference type="Proteomes" id="UP001345013"/>
    </source>
</evidence>
<dbReference type="EMBL" id="JAVRRG010000018">
    <property type="protein sequence ID" value="KAK5097392.1"/>
    <property type="molecule type" value="Genomic_DNA"/>
</dbReference>
<dbReference type="Proteomes" id="UP001345013">
    <property type="component" value="Unassembled WGS sequence"/>
</dbReference>
<organism evidence="2 3">
    <name type="scientific">Lithohypha guttulata</name>
    <dbReference type="NCBI Taxonomy" id="1690604"/>
    <lineage>
        <taxon>Eukaryota</taxon>
        <taxon>Fungi</taxon>
        <taxon>Dikarya</taxon>
        <taxon>Ascomycota</taxon>
        <taxon>Pezizomycotina</taxon>
        <taxon>Eurotiomycetes</taxon>
        <taxon>Chaetothyriomycetidae</taxon>
        <taxon>Chaetothyriales</taxon>
        <taxon>Trichomeriaceae</taxon>
        <taxon>Lithohypha</taxon>
    </lineage>
</organism>